<dbReference type="HOGENOM" id="CLU_028200_3_7_1"/>
<dbReference type="PANTHER" id="PTHR33048">
    <property type="entry name" value="PTH11-LIKE INTEGRAL MEMBRANE PROTEIN (AFU_ORTHOLOGUE AFUA_5G11245)"/>
    <property type="match status" value="1"/>
</dbReference>
<evidence type="ECO:0000256" key="6">
    <source>
        <dbReference type="SAM" id="MobiDB-lite"/>
    </source>
</evidence>
<dbReference type="Pfam" id="PF20684">
    <property type="entry name" value="Fung_rhodopsin"/>
    <property type="match status" value="1"/>
</dbReference>
<evidence type="ECO:0000259" key="8">
    <source>
        <dbReference type="Pfam" id="PF20684"/>
    </source>
</evidence>
<protein>
    <recommendedName>
        <fullName evidence="8">Rhodopsin domain-containing protein</fullName>
    </recommendedName>
</protein>
<feature type="transmembrane region" description="Helical" evidence="7">
    <location>
        <begin position="95"/>
        <end position="116"/>
    </location>
</feature>
<sequence length="385" mass="42433">MASHSAEYLSQTKGPKIIGVFWVMAGLTLVMVVSRLYIRAGVLRNMGSDDWLIAASMVMSLAYTSLTTVNVAFGYGRHADTLSPERLVKVSLVNYIDFTLGIVSFSLPKLAVAALLNRIVNPNWWQKAALWILTGLVALTSGVCIIVLFTMCDPPEALWDTSLVMQGATCRNVWILIDYAIFTGAFSAFTDLYLAIYPSVILLRLNMSARKKIALCLALGLGSIACAMAVVKCLQLPGLSNKTDPTYATAELVIWTWYVSLCSQIEIDSRLTMWNGSIESNVVIMASCIPTLHPLLEITLGRRSLRSWSASRDNYKNSSSSMPGASYNRSKRSNPRKPDLTITNVGSQENILRPDELALSQIHRTDNVTVQYESRSGAAEERTSW</sequence>
<comment type="similarity">
    <text evidence="5">Belongs to the SAT4 family.</text>
</comment>
<feature type="domain" description="Rhodopsin" evidence="8">
    <location>
        <begin position="35"/>
        <end position="297"/>
    </location>
</feature>
<dbReference type="RefSeq" id="XP_040635016.1">
    <property type="nucleotide sequence ID" value="XM_040780445.1"/>
</dbReference>
<dbReference type="AlphaFoldDB" id="A0A017S3A3"/>
<dbReference type="STRING" id="1388766.A0A017S3A3"/>
<feature type="transmembrane region" description="Helical" evidence="7">
    <location>
        <begin position="179"/>
        <end position="201"/>
    </location>
</feature>
<accession>A0A017S3A3</accession>
<feature type="compositionally biased region" description="Polar residues" evidence="6">
    <location>
        <begin position="312"/>
        <end position="323"/>
    </location>
</feature>
<proteinExistence type="inferred from homology"/>
<dbReference type="GeneID" id="63695569"/>
<evidence type="ECO:0000256" key="2">
    <source>
        <dbReference type="ARBA" id="ARBA00022692"/>
    </source>
</evidence>
<evidence type="ECO:0000313" key="10">
    <source>
        <dbReference type="Proteomes" id="UP000019804"/>
    </source>
</evidence>
<comment type="subcellular location">
    <subcellularLocation>
        <location evidence="1">Membrane</location>
        <topology evidence="1">Multi-pass membrane protein</topology>
    </subcellularLocation>
</comment>
<organism evidence="9 10">
    <name type="scientific">Aspergillus ruber (strain CBS 135680)</name>
    <dbReference type="NCBI Taxonomy" id="1388766"/>
    <lineage>
        <taxon>Eukaryota</taxon>
        <taxon>Fungi</taxon>
        <taxon>Dikarya</taxon>
        <taxon>Ascomycota</taxon>
        <taxon>Pezizomycotina</taxon>
        <taxon>Eurotiomycetes</taxon>
        <taxon>Eurotiomycetidae</taxon>
        <taxon>Eurotiales</taxon>
        <taxon>Aspergillaceae</taxon>
        <taxon>Aspergillus</taxon>
        <taxon>Aspergillus subgen. Aspergillus</taxon>
    </lineage>
</organism>
<evidence type="ECO:0000256" key="7">
    <source>
        <dbReference type="SAM" id="Phobius"/>
    </source>
</evidence>
<keyword evidence="4 7" id="KW-0472">Membrane</keyword>
<evidence type="ECO:0000256" key="3">
    <source>
        <dbReference type="ARBA" id="ARBA00022989"/>
    </source>
</evidence>
<feature type="region of interest" description="Disordered" evidence="6">
    <location>
        <begin position="312"/>
        <end position="345"/>
    </location>
</feature>
<dbReference type="EMBL" id="KK088446">
    <property type="protein sequence ID" value="EYE91326.1"/>
    <property type="molecule type" value="Genomic_DNA"/>
</dbReference>
<evidence type="ECO:0000256" key="4">
    <source>
        <dbReference type="ARBA" id="ARBA00023136"/>
    </source>
</evidence>
<evidence type="ECO:0000313" key="9">
    <source>
        <dbReference type="EMBL" id="EYE91326.1"/>
    </source>
</evidence>
<name>A0A017S3A3_ASPRC</name>
<gene>
    <name evidence="9" type="ORF">EURHEDRAFT_406167</name>
</gene>
<keyword evidence="2 7" id="KW-0812">Transmembrane</keyword>
<reference evidence="10" key="1">
    <citation type="journal article" date="2014" name="Nat. Commun.">
        <title>Genomic adaptations of the halophilic Dead Sea filamentous fungus Eurotium rubrum.</title>
        <authorList>
            <person name="Kis-Papo T."/>
            <person name="Weig A.R."/>
            <person name="Riley R."/>
            <person name="Persoh D."/>
            <person name="Salamov A."/>
            <person name="Sun H."/>
            <person name="Lipzen A."/>
            <person name="Wasser S.P."/>
            <person name="Rambold G."/>
            <person name="Grigoriev I.V."/>
            <person name="Nevo E."/>
        </authorList>
    </citation>
    <scope>NUCLEOTIDE SEQUENCE [LARGE SCALE GENOMIC DNA]</scope>
    <source>
        <strain evidence="10">CBS 135680</strain>
    </source>
</reference>
<feature type="transmembrane region" description="Helical" evidence="7">
    <location>
        <begin position="128"/>
        <end position="151"/>
    </location>
</feature>
<dbReference type="GO" id="GO:0016020">
    <property type="term" value="C:membrane"/>
    <property type="evidence" value="ECO:0007669"/>
    <property type="project" value="UniProtKB-SubCell"/>
</dbReference>
<feature type="transmembrane region" description="Helical" evidence="7">
    <location>
        <begin position="213"/>
        <end position="231"/>
    </location>
</feature>
<dbReference type="OrthoDB" id="5331848at2759"/>
<dbReference type="PANTHER" id="PTHR33048:SF155">
    <property type="entry name" value="INTEGRAL MEMBRANE PROTEIN"/>
    <property type="match status" value="1"/>
</dbReference>
<evidence type="ECO:0000256" key="1">
    <source>
        <dbReference type="ARBA" id="ARBA00004141"/>
    </source>
</evidence>
<dbReference type="InterPro" id="IPR049326">
    <property type="entry name" value="Rhodopsin_dom_fungi"/>
</dbReference>
<keyword evidence="10" id="KW-1185">Reference proteome</keyword>
<evidence type="ECO:0000256" key="5">
    <source>
        <dbReference type="ARBA" id="ARBA00038359"/>
    </source>
</evidence>
<dbReference type="Proteomes" id="UP000019804">
    <property type="component" value="Unassembled WGS sequence"/>
</dbReference>
<keyword evidence="3 7" id="KW-1133">Transmembrane helix</keyword>
<feature type="transmembrane region" description="Helical" evidence="7">
    <location>
        <begin position="17"/>
        <end position="38"/>
    </location>
</feature>
<dbReference type="InterPro" id="IPR052337">
    <property type="entry name" value="SAT4-like"/>
</dbReference>
<feature type="transmembrane region" description="Helical" evidence="7">
    <location>
        <begin position="50"/>
        <end position="75"/>
    </location>
</feature>